<dbReference type="WBParaSite" id="ECPE_0000607701-mRNA-1">
    <property type="protein sequence ID" value="ECPE_0000607701-mRNA-1"/>
    <property type="gene ID" value="ECPE_0000607701"/>
</dbReference>
<dbReference type="AlphaFoldDB" id="A0A183AGH9"/>
<dbReference type="Proteomes" id="UP000272942">
    <property type="component" value="Unassembled WGS sequence"/>
</dbReference>
<evidence type="ECO:0000313" key="4">
    <source>
        <dbReference type="WBParaSite" id="ECPE_0000607701-mRNA-1"/>
    </source>
</evidence>
<sequence length="244" mass="26830">MTQNTNPLAVLRAVGPIGRRLIHHVRQDLRFMYDQRSLPLGESIEVPSESEELALKNGAFLQQTTTDSEHGLDTLNCSSHNSTVTDDTSGDSEKKNLDPVDLDGSVALDYVYHINVQQPSGEVGFRGMCSFVGFAYRPMIIEGAGHQVHAEAAEEFNAYVNAVCEQVDRGVACNPVPPGEHDYLKLSTPVTNTQTSEQRLPRKRSAVNTVRQMMASRPEEFNKLVPTTSAPHRLGHEASDEASD</sequence>
<reference evidence="2 3" key="2">
    <citation type="submission" date="2018-11" db="EMBL/GenBank/DDBJ databases">
        <authorList>
            <consortium name="Pathogen Informatics"/>
        </authorList>
    </citation>
    <scope>NUCLEOTIDE SEQUENCE [LARGE SCALE GENOMIC DNA]</scope>
    <source>
        <strain evidence="2 3">Egypt</strain>
    </source>
</reference>
<name>A0A183AGH9_9TREM</name>
<accession>A0A183AGH9</accession>
<keyword evidence="3" id="KW-1185">Reference proteome</keyword>
<protein>
    <submittedName>
        <fullName evidence="4">Cauli_VI domain-containing protein</fullName>
    </submittedName>
</protein>
<organism evidence="4">
    <name type="scientific">Echinostoma caproni</name>
    <dbReference type="NCBI Taxonomy" id="27848"/>
    <lineage>
        <taxon>Eukaryota</taxon>
        <taxon>Metazoa</taxon>
        <taxon>Spiralia</taxon>
        <taxon>Lophotrochozoa</taxon>
        <taxon>Platyhelminthes</taxon>
        <taxon>Trematoda</taxon>
        <taxon>Digenea</taxon>
        <taxon>Plagiorchiida</taxon>
        <taxon>Echinostomata</taxon>
        <taxon>Echinostomatoidea</taxon>
        <taxon>Echinostomatidae</taxon>
        <taxon>Echinostoma</taxon>
    </lineage>
</organism>
<feature type="region of interest" description="Disordered" evidence="1">
    <location>
        <begin position="71"/>
        <end position="97"/>
    </location>
</feature>
<feature type="compositionally biased region" description="Polar residues" evidence="1">
    <location>
        <begin position="75"/>
        <end position="87"/>
    </location>
</feature>
<feature type="compositionally biased region" description="Basic and acidic residues" evidence="1">
    <location>
        <begin position="234"/>
        <end position="244"/>
    </location>
</feature>
<dbReference type="EMBL" id="UZAN01042991">
    <property type="protein sequence ID" value="VDP77315.1"/>
    <property type="molecule type" value="Genomic_DNA"/>
</dbReference>
<feature type="region of interest" description="Disordered" evidence="1">
    <location>
        <begin position="217"/>
        <end position="244"/>
    </location>
</feature>
<dbReference type="OrthoDB" id="7457040at2759"/>
<reference evidence="4" key="1">
    <citation type="submission" date="2016-06" db="UniProtKB">
        <authorList>
            <consortium name="WormBaseParasite"/>
        </authorList>
    </citation>
    <scope>IDENTIFICATION</scope>
</reference>
<gene>
    <name evidence="2" type="ORF">ECPE_LOCUS6064</name>
</gene>
<evidence type="ECO:0000313" key="3">
    <source>
        <dbReference type="Proteomes" id="UP000272942"/>
    </source>
</evidence>
<proteinExistence type="predicted"/>
<evidence type="ECO:0000313" key="2">
    <source>
        <dbReference type="EMBL" id="VDP77315.1"/>
    </source>
</evidence>
<evidence type="ECO:0000256" key="1">
    <source>
        <dbReference type="SAM" id="MobiDB-lite"/>
    </source>
</evidence>